<evidence type="ECO:0000313" key="1">
    <source>
        <dbReference type="EMBL" id="WGE08987.1"/>
    </source>
</evidence>
<dbReference type="Gene3D" id="3.30.2310.20">
    <property type="entry name" value="RelE-like"/>
    <property type="match status" value="1"/>
</dbReference>
<gene>
    <name evidence="1" type="ORF">QBL01_06895</name>
</gene>
<reference evidence="1" key="1">
    <citation type="submission" date="2023-04" db="EMBL/GenBank/DDBJ databases">
        <title>Molecular characterization of the Integrative and Conjugative elements harboring multidrug-resistance gene from Glaesserella (Haemophilus) parasuis.</title>
        <authorList>
            <person name="Che Y."/>
            <person name="Zhou L."/>
        </authorList>
    </citation>
    <scope>NUCLEOTIDE SEQUENCE</scope>
    <source>
        <strain evidence="1">Z44</strain>
    </source>
</reference>
<dbReference type="Proteomes" id="UP001222296">
    <property type="component" value="Chromosome"/>
</dbReference>
<dbReference type="Pfam" id="PF05015">
    <property type="entry name" value="HigB-like_toxin"/>
    <property type="match status" value="1"/>
</dbReference>
<accession>A0AAJ6ACG0</accession>
<dbReference type="InterPro" id="IPR007711">
    <property type="entry name" value="HigB-1"/>
</dbReference>
<evidence type="ECO:0000313" key="2">
    <source>
        <dbReference type="Proteomes" id="UP001222296"/>
    </source>
</evidence>
<dbReference type="AlphaFoldDB" id="A0AAJ6ACG0"/>
<dbReference type="RefSeq" id="WP_075604576.1">
    <property type="nucleotide sequence ID" value="NZ_CP121769.1"/>
</dbReference>
<name>A0AAJ6ACG0_GLAPU</name>
<dbReference type="InterPro" id="IPR035093">
    <property type="entry name" value="RelE/ParE_toxin_dom_sf"/>
</dbReference>
<dbReference type="EMBL" id="CP121769">
    <property type="protein sequence ID" value="WGE08987.1"/>
    <property type="molecule type" value="Genomic_DNA"/>
</dbReference>
<protein>
    <submittedName>
        <fullName evidence="1">Type II toxin-antitoxin system RelE/ParE family toxin</fullName>
    </submittedName>
</protein>
<proteinExistence type="predicted"/>
<organism evidence="1 2">
    <name type="scientific">Glaesserella parasuis</name>
    <name type="common">Haemophilus parasuis</name>
    <dbReference type="NCBI Taxonomy" id="738"/>
    <lineage>
        <taxon>Bacteria</taxon>
        <taxon>Pseudomonadati</taxon>
        <taxon>Pseudomonadota</taxon>
        <taxon>Gammaproteobacteria</taxon>
        <taxon>Pasteurellales</taxon>
        <taxon>Pasteurellaceae</taxon>
        <taxon>Glaesserella</taxon>
    </lineage>
</organism>
<sequence length="113" mass="13049">MEIIFATKKMQKIMNSDREMQKEYGSNRARKLQRVLYSLAAVENLSYLGTPYSPPHRCHELTGDKKGILSLDLDHPYRLLFEPYHDPIPTKEDGGLDWSKITCIKVLSITDTH</sequence>
<dbReference type="SUPFAM" id="SSF143011">
    <property type="entry name" value="RelE-like"/>
    <property type="match status" value="1"/>
</dbReference>